<dbReference type="Proteomes" id="UP000224460">
    <property type="component" value="Unassembled WGS sequence"/>
</dbReference>
<sequence>MTMKWNTLKYLFKEGIISLWKNRIMALASAGTIVLCLLILGVSYALGSNIDTILKQVETKFGITAYVKDGVEEQRILTIQQELNNIPHITHIEYISKEEALKIFSDDSESDTLFEDFQKDNPLPASFELTVESIEFQDQVAESLKKYSELEIVYLQKETDIFMKLNHTVNYVSWGISVCLIIIGLLLMANTIKLTVYIRRKEINIMKYIGATDWFIRLPFLIEGIVIGFIGSLVSIVCIILLYNSVHEFMITHLLSLLNGFHLLEVKEIMRELIPIYLSIGIGIGLIGSGVSVHKHLKV</sequence>
<evidence type="ECO:0000313" key="1">
    <source>
        <dbReference type="EMBL" id="PHV71262.1"/>
    </source>
</evidence>
<organism evidence="1 2">
    <name type="scientific">Sporanaerobium hydrogeniformans</name>
    <dbReference type="NCBI Taxonomy" id="3072179"/>
    <lineage>
        <taxon>Bacteria</taxon>
        <taxon>Bacillati</taxon>
        <taxon>Bacillota</taxon>
        <taxon>Clostridia</taxon>
        <taxon>Lachnospirales</taxon>
        <taxon>Lachnospiraceae</taxon>
        <taxon>Sporanaerobium</taxon>
    </lineage>
</organism>
<dbReference type="EMBL" id="PEDL01000004">
    <property type="protein sequence ID" value="PHV71262.1"/>
    <property type="molecule type" value="Genomic_DNA"/>
</dbReference>
<comment type="caution">
    <text evidence="1">The sequence shown here is derived from an EMBL/GenBank/DDBJ whole genome shotgun (WGS) entry which is preliminary data.</text>
</comment>
<keyword evidence="2" id="KW-1185">Reference proteome</keyword>
<evidence type="ECO:0000313" key="2">
    <source>
        <dbReference type="Proteomes" id="UP000224460"/>
    </source>
</evidence>
<name>A0AC61DEB1_9FIRM</name>
<gene>
    <name evidence="1" type="ORF">CS063_06105</name>
</gene>
<proteinExistence type="predicted"/>
<accession>A0AC61DEB1</accession>
<protein>
    <submittedName>
        <fullName evidence="1">Uncharacterized protein</fullName>
    </submittedName>
</protein>
<reference evidence="1" key="1">
    <citation type="submission" date="2017-10" db="EMBL/GenBank/DDBJ databases">
        <title>Genome sequence of cellulolytic Lachnospiraceae bacterium XHS1971 isolated from hotspring sediment.</title>
        <authorList>
            <person name="Vasudevan G."/>
            <person name="Joshi A.J."/>
            <person name="Hivarkar S."/>
            <person name="Lanjekar V.B."/>
            <person name="Dhakephalkar P.K."/>
            <person name="Dagar S."/>
        </authorList>
    </citation>
    <scope>NUCLEOTIDE SEQUENCE</scope>
    <source>
        <strain evidence="1">XHS1971</strain>
    </source>
</reference>